<proteinExistence type="predicted"/>
<dbReference type="STRING" id="215637.A0A4P9ZZ90"/>
<dbReference type="PANTHER" id="PTHR12894">
    <property type="entry name" value="CNH DOMAIN CONTAINING"/>
    <property type="match status" value="1"/>
</dbReference>
<name>A0A4P9ZZ90_9FUNG</name>
<protein>
    <submittedName>
        <fullName evidence="1">Uncharacterized protein</fullName>
    </submittedName>
</protein>
<feature type="non-terminal residue" evidence="1">
    <location>
        <position position="1"/>
    </location>
</feature>
<dbReference type="EMBL" id="ML002299">
    <property type="protein sequence ID" value="RKP39086.1"/>
    <property type="molecule type" value="Genomic_DNA"/>
</dbReference>
<feature type="non-terminal residue" evidence="1">
    <location>
        <position position="97"/>
    </location>
</feature>
<reference evidence="2" key="1">
    <citation type="journal article" date="2018" name="Nat. Microbiol.">
        <title>Leveraging single-cell genomics to expand the fungal tree of life.</title>
        <authorList>
            <person name="Ahrendt S.R."/>
            <person name="Quandt C.A."/>
            <person name="Ciobanu D."/>
            <person name="Clum A."/>
            <person name="Salamov A."/>
            <person name="Andreopoulos B."/>
            <person name="Cheng J.F."/>
            <person name="Woyke T."/>
            <person name="Pelin A."/>
            <person name="Henrissat B."/>
            <person name="Reynolds N.K."/>
            <person name="Benny G.L."/>
            <person name="Smith M.E."/>
            <person name="James T.Y."/>
            <person name="Grigoriev I.V."/>
        </authorList>
    </citation>
    <scope>NUCLEOTIDE SEQUENCE [LARGE SCALE GENOMIC DNA]</scope>
    <source>
        <strain evidence="2">RSA 468</strain>
    </source>
</reference>
<gene>
    <name evidence="1" type="ORF">BJ085DRAFT_3801</name>
</gene>
<organism evidence="1 2">
    <name type="scientific">Dimargaris cristalligena</name>
    <dbReference type="NCBI Taxonomy" id="215637"/>
    <lineage>
        <taxon>Eukaryota</taxon>
        <taxon>Fungi</taxon>
        <taxon>Fungi incertae sedis</taxon>
        <taxon>Zoopagomycota</taxon>
        <taxon>Kickxellomycotina</taxon>
        <taxon>Dimargaritomycetes</taxon>
        <taxon>Dimargaritales</taxon>
        <taxon>Dimargaritaceae</taxon>
        <taxon>Dimargaris</taxon>
    </lineage>
</organism>
<dbReference type="AlphaFoldDB" id="A0A4P9ZZ90"/>
<dbReference type="GO" id="GO:0034058">
    <property type="term" value="P:endosomal vesicle fusion"/>
    <property type="evidence" value="ECO:0007669"/>
    <property type="project" value="TreeGrafter"/>
</dbReference>
<accession>A0A4P9ZZ90</accession>
<dbReference type="PANTHER" id="PTHR12894:SF27">
    <property type="entry name" value="TRANSFORMING GROWTH FACTOR-BETA RECEPTOR-ASSOCIATED PROTEIN 1"/>
    <property type="match status" value="1"/>
</dbReference>
<dbReference type="GO" id="GO:0016020">
    <property type="term" value="C:membrane"/>
    <property type="evidence" value="ECO:0007669"/>
    <property type="project" value="TreeGrafter"/>
</dbReference>
<dbReference type="Proteomes" id="UP000268162">
    <property type="component" value="Unassembled WGS sequence"/>
</dbReference>
<evidence type="ECO:0000313" key="1">
    <source>
        <dbReference type="EMBL" id="RKP39086.1"/>
    </source>
</evidence>
<keyword evidence="2" id="KW-1185">Reference proteome</keyword>
<dbReference type="GO" id="GO:0005737">
    <property type="term" value="C:cytoplasm"/>
    <property type="evidence" value="ECO:0007669"/>
    <property type="project" value="TreeGrafter"/>
</dbReference>
<dbReference type="GO" id="GO:0006914">
    <property type="term" value="P:autophagy"/>
    <property type="evidence" value="ECO:0007669"/>
    <property type="project" value="TreeGrafter"/>
</dbReference>
<sequence length="97" mass="11185">FRSLLKYYLKLEDEDTAVILVNQLLTRHGEALDALQVLNLLPTTWPIDALESFLTDALRQTEHRRRHNQVIKALHTNTNLTVHNQYAQLQNSLGPNV</sequence>
<evidence type="ECO:0000313" key="2">
    <source>
        <dbReference type="Proteomes" id="UP000268162"/>
    </source>
</evidence>
<dbReference type="InterPro" id="IPR032914">
    <property type="entry name" value="Vam6/VPS39/TRAP1"/>
</dbReference>